<dbReference type="Pfam" id="PF14420">
    <property type="entry name" value="Clr5"/>
    <property type="match status" value="1"/>
</dbReference>
<dbReference type="AlphaFoldDB" id="A0A0G4N6J8"/>
<reference evidence="4 5" key="1">
    <citation type="submission" date="2015-05" db="EMBL/GenBank/DDBJ databases">
        <authorList>
            <person name="Fogelqvist Johan"/>
        </authorList>
    </citation>
    <scope>NUCLEOTIDE SEQUENCE [LARGE SCALE GENOMIC DNA]</scope>
    <source>
        <strain evidence="3">VL1</strain>
        <strain evidence="2">VL2</strain>
    </source>
</reference>
<dbReference type="PANTHER" id="PTHR38788">
    <property type="entry name" value="CLR5 DOMAIN-CONTAINING PROTEIN"/>
    <property type="match status" value="1"/>
</dbReference>
<dbReference type="EMBL" id="CVQI01006668">
    <property type="protein sequence ID" value="CRK16080.1"/>
    <property type="molecule type" value="Genomic_DNA"/>
</dbReference>
<dbReference type="PANTHER" id="PTHR38788:SF3">
    <property type="entry name" value="CLR5 DOMAIN-CONTAINING PROTEIN"/>
    <property type="match status" value="1"/>
</dbReference>
<keyword evidence="4" id="KW-1185">Reference proteome</keyword>
<proteinExistence type="predicted"/>
<dbReference type="EMBL" id="CVQH01027305">
    <property type="protein sequence ID" value="CRK42107.1"/>
    <property type="molecule type" value="Genomic_DNA"/>
</dbReference>
<evidence type="ECO:0000313" key="4">
    <source>
        <dbReference type="Proteomes" id="UP000044602"/>
    </source>
</evidence>
<name>A0A0G4N6J8_VERLO</name>
<evidence type="ECO:0000313" key="3">
    <source>
        <dbReference type="EMBL" id="CRK42107.1"/>
    </source>
</evidence>
<evidence type="ECO:0000313" key="5">
    <source>
        <dbReference type="Proteomes" id="UP000045706"/>
    </source>
</evidence>
<sequence>MEGFASTVPQSSMPALSWDDLRVTITELYLDQGLTLPRLMERMRLEYGLHASTKMYKSRFTQWGVRKNMTIPRVLDASQHEHALRPSSRPESQLDYQKKRRRYLQGLPKSRKERLAGLVLRPLNTTMAPYRDTIELASHVMPSPPADVLLPDYYMHLLQSYVRGSCEPGHWQRDEGDGLKNETIVPAWCSSVMSAAWVLQEGKNAEAHRFLHIFIAQSSRQLARQDPLLFPFLYTSVLYFARGHPEYSQWLIQALCCVSERLPWAISSHPLRRMLLLMRHLSPQDIVRHASRMLLAYINLIHKTLGAAFPIVQDMLSDAMDRLLCYDLVSPTEVVTMGQCMVLAAEAQGHTQCKDHANLKKALAAAYVKLGDLRSGRLMATEVLAMHDVDLGHKDMLPAVHMLISRIDEAEGLVELARESALRAILASIETFGRWSDWTVNSLIHYRRILERAGRIDDARKVEDDRDLAIRQLQQKLENFNISDEPT</sequence>
<accession>A0A0G4N6J8</accession>
<protein>
    <recommendedName>
        <fullName evidence="1">Clr5 domain-containing protein</fullName>
    </recommendedName>
</protein>
<dbReference type="Proteomes" id="UP000044602">
    <property type="component" value="Unassembled WGS sequence"/>
</dbReference>
<dbReference type="InterPro" id="IPR025676">
    <property type="entry name" value="Clr5_dom"/>
</dbReference>
<organism evidence="3 4">
    <name type="scientific">Verticillium longisporum</name>
    <name type="common">Verticillium dahliae var. longisporum</name>
    <dbReference type="NCBI Taxonomy" id="100787"/>
    <lineage>
        <taxon>Eukaryota</taxon>
        <taxon>Fungi</taxon>
        <taxon>Dikarya</taxon>
        <taxon>Ascomycota</taxon>
        <taxon>Pezizomycotina</taxon>
        <taxon>Sordariomycetes</taxon>
        <taxon>Hypocreomycetidae</taxon>
        <taxon>Glomerellales</taxon>
        <taxon>Plectosphaerellaceae</taxon>
        <taxon>Verticillium</taxon>
    </lineage>
</organism>
<dbReference type="Proteomes" id="UP000045706">
    <property type="component" value="Unassembled WGS sequence"/>
</dbReference>
<feature type="domain" description="Clr5" evidence="1">
    <location>
        <begin position="17"/>
        <end position="67"/>
    </location>
</feature>
<evidence type="ECO:0000313" key="2">
    <source>
        <dbReference type="EMBL" id="CRK16080.1"/>
    </source>
</evidence>
<evidence type="ECO:0000259" key="1">
    <source>
        <dbReference type="Pfam" id="PF14420"/>
    </source>
</evidence>
<dbReference type="STRING" id="100787.A0A0G4N6J8"/>
<gene>
    <name evidence="3" type="ORF">BN1708_008656</name>
    <name evidence="2" type="ORF">BN1723_002255</name>
</gene>